<organism evidence="1 2">
    <name type="scientific">Aliiruegeria lutimaris</name>
    <dbReference type="NCBI Taxonomy" id="571298"/>
    <lineage>
        <taxon>Bacteria</taxon>
        <taxon>Pseudomonadati</taxon>
        <taxon>Pseudomonadota</taxon>
        <taxon>Alphaproteobacteria</taxon>
        <taxon>Rhodobacterales</taxon>
        <taxon>Roseobacteraceae</taxon>
        <taxon>Aliiruegeria</taxon>
    </lineage>
</organism>
<keyword evidence="2" id="KW-1185">Reference proteome</keyword>
<evidence type="ECO:0000313" key="2">
    <source>
        <dbReference type="Proteomes" id="UP000199382"/>
    </source>
</evidence>
<dbReference type="SUPFAM" id="SSF56529">
    <property type="entry name" value="FAH"/>
    <property type="match status" value="1"/>
</dbReference>
<sequence length="219" mass="23348">MDIAFNCKDESITLTINSVVVAGWTGRNLAAVQQHIDELAELGIAPPSQIPLYYRVSTAMLTQSESIEVLGEGSSGEVEPLLIRAGGKTYFGLASDHTDRDLEAYSVAASKQACAKPIATSLWDFDDIADHLDDIRLRCWIDEKGKEVLYQDGTLAGIRPLADLCTGAGISDGTAMLCGTFAAIAGVRPAQSYRMEVSDPHSGKTIALSYSVVALPIIA</sequence>
<evidence type="ECO:0000313" key="1">
    <source>
        <dbReference type="EMBL" id="SDL71380.1"/>
    </source>
</evidence>
<dbReference type="Pfam" id="PF11010">
    <property type="entry name" value="DUF2848"/>
    <property type="match status" value="1"/>
</dbReference>
<reference evidence="1 2" key="1">
    <citation type="submission" date="2016-10" db="EMBL/GenBank/DDBJ databases">
        <authorList>
            <person name="de Groot N.N."/>
        </authorList>
    </citation>
    <scope>NUCLEOTIDE SEQUENCE [LARGE SCALE GENOMIC DNA]</scope>
    <source>
        <strain evidence="1 2">DSM 25294</strain>
    </source>
</reference>
<name>A0A1G9MAT4_9RHOB</name>
<evidence type="ECO:0008006" key="3">
    <source>
        <dbReference type="Google" id="ProtNLM"/>
    </source>
</evidence>
<proteinExistence type="predicted"/>
<dbReference type="InterPro" id="IPR021269">
    <property type="entry name" value="DUF2848"/>
</dbReference>
<dbReference type="AlphaFoldDB" id="A0A1G9MAT4"/>
<accession>A0A1G9MAT4</accession>
<dbReference type="GO" id="GO:0003824">
    <property type="term" value="F:catalytic activity"/>
    <property type="evidence" value="ECO:0007669"/>
    <property type="project" value="InterPro"/>
</dbReference>
<dbReference type="InterPro" id="IPR036663">
    <property type="entry name" value="Fumarylacetoacetase_C_sf"/>
</dbReference>
<gene>
    <name evidence="1" type="ORF">SAMN04488026_11085</name>
</gene>
<dbReference type="Proteomes" id="UP000199382">
    <property type="component" value="Unassembled WGS sequence"/>
</dbReference>
<protein>
    <recommendedName>
        <fullName evidence="3">DUF2848 domain-containing protein</fullName>
    </recommendedName>
</protein>
<dbReference type="EMBL" id="FNEK01000108">
    <property type="protein sequence ID" value="SDL71380.1"/>
    <property type="molecule type" value="Genomic_DNA"/>
</dbReference>
<dbReference type="STRING" id="571298.SAMN04488026_11085"/>